<dbReference type="AlphaFoldDB" id="A0A9P4YPT2"/>
<dbReference type="InterPro" id="IPR053206">
    <property type="entry name" value="Dimeric_xanthone_biosynth"/>
</dbReference>
<dbReference type="PANTHER" id="PTHR38048:SF1">
    <property type="entry name" value="HEMERYTHRIN-LIKE DOMAIN-CONTAINING PROTEIN"/>
    <property type="match status" value="1"/>
</dbReference>
<sequence>MASSEAPRVSASSKVDGAAATKDLPPLSDRDFRIYNRLAEKMDLLHNNFRRSWNLLWSACEANRRPRGMTLKQFINEGLRFAEHLTMHHDIEEQHVFPHLGLRMPEFRGDLQGQHAQIHRGLVGFETYLRDCTSGRKDFELSALHENMKSWSNILWTHLDDEVKVLGAENMRRYWSKEDMQRMPM</sequence>
<dbReference type="GeneID" id="55969371"/>
<dbReference type="Pfam" id="PF01814">
    <property type="entry name" value="Hemerythrin"/>
    <property type="match status" value="1"/>
</dbReference>
<accession>A0A9P4YPT2</accession>
<keyword evidence="4" id="KW-1185">Reference proteome</keyword>
<evidence type="ECO:0000256" key="1">
    <source>
        <dbReference type="SAM" id="MobiDB-lite"/>
    </source>
</evidence>
<gene>
    <name evidence="3" type="ORF">GMORB2_3143</name>
</gene>
<dbReference type="Gene3D" id="1.20.120.520">
    <property type="entry name" value="nmb1532 protein domain like"/>
    <property type="match status" value="1"/>
</dbReference>
<dbReference type="RefSeq" id="XP_035318994.1">
    <property type="nucleotide sequence ID" value="XM_035465119.1"/>
</dbReference>
<dbReference type="EMBL" id="JAANYQ010000017">
    <property type="protein sequence ID" value="KAF4120342.1"/>
    <property type="molecule type" value="Genomic_DNA"/>
</dbReference>
<dbReference type="OrthoDB" id="10044044at2759"/>
<evidence type="ECO:0000313" key="3">
    <source>
        <dbReference type="EMBL" id="KAF4120342.1"/>
    </source>
</evidence>
<comment type="caution">
    <text evidence="3">The sequence shown here is derived from an EMBL/GenBank/DDBJ whole genome shotgun (WGS) entry which is preliminary data.</text>
</comment>
<feature type="region of interest" description="Disordered" evidence="1">
    <location>
        <begin position="1"/>
        <end position="22"/>
    </location>
</feature>
<proteinExistence type="predicted"/>
<name>A0A9P4YPT2_9HYPO</name>
<dbReference type="CDD" id="cd12108">
    <property type="entry name" value="Hr-like"/>
    <property type="match status" value="1"/>
</dbReference>
<evidence type="ECO:0000259" key="2">
    <source>
        <dbReference type="Pfam" id="PF01814"/>
    </source>
</evidence>
<dbReference type="PANTHER" id="PTHR38048">
    <property type="entry name" value="EXPRESSED PROTEIN"/>
    <property type="match status" value="1"/>
</dbReference>
<feature type="domain" description="Hemerythrin-like" evidence="2">
    <location>
        <begin position="39"/>
        <end position="166"/>
    </location>
</feature>
<dbReference type="Proteomes" id="UP000749293">
    <property type="component" value="Unassembled WGS sequence"/>
</dbReference>
<evidence type="ECO:0000313" key="4">
    <source>
        <dbReference type="Proteomes" id="UP000749293"/>
    </source>
</evidence>
<organism evidence="3 4">
    <name type="scientific">Geosmithia morbida</name>
    <dbReference type="NCBI Taxonomy" id="1094350"/>
    <lineage>
        <taxon>Eukaryota</taxon>
        <taxon>Fungi</taxon>
        <taxon>Dikarya</taxon>
        <taxon>Ascomycota</taxon>
        <taxon>Pezizomycotina</taxon>
        <taxon>Sordariomycetes</taxon>
        <taxon>Hypocreomycetidae</taxon>
        <taxon>Hypocreales</taxon>
        <taxon>Bionectriaceae</taxon>
        <taxon>Geosmithia</taxon>
    </lineage>
</organism>
<dbReference type="InterPro" id="IPR012312">
    <property type="entry name" value="Hemerythrin-like"/>
</dbReference>
<reference evidence="3" key="1">
    <citation type="submission" date="2020-03" db="EMBL/GenBank/DDBJ databases">
        <title>Site-based positive gene gene selection in Geosmithia morbida across the United States reveals a broad range of putative effectors and factors for local host and environmental adapation.</title>
        <authorList>
            <person name="Onufrak A."/>
            <person name="Murdoch R.W."/>
            <person name="Gazis R."/>
            <person name="Huff M."/>
            <person name="Staton M."/>
            <person name="Klingeman W."/>
            <person name="Hadziabdic D."/>
        </authorList>
    </citation>
    <scope>NUCLEOTIDE SEQUENCE</scope>
    <source>
        <strain evidence="3">1262</strain>
    </source>
</reference>
<protein>
    <recommendedName>
        <fullName evidence="2">Hemerythrin-like domain-containing protein</fullName>
    </recommendedName>
</protein>